<evidence type="ECO:0000259" key="1">
    <source>
        <dbReference type="Pfam" id="PF13581"/>
    </source>
</evidence>
<dbReference type="AlphaFoldDB" id="A0A645FFV7"/>
<organism evidence="2">
    <name type="scientific">bioreactor metagenome</name>
    <dbReference type="NCBI Taxonomy" id="1076179"/>
    <lineage>
        <taxon>unclassified sequences</taxon>
        <taxon>metagenomes</taxon>
        <taxon>ecological metagenomes</taxon>
    </lineage>
</organism>
<proteinExistence type="predicted"/>
<name>A0A645FFV7_9ZZZZ</name>
<feature type="domain" description="Histidine kinase/HSP90-like ATPase" evidence="1">
    <location>
        <begin position="16"/>
        <end position="136"/>
    </location>
</feature>
<comment type="caution">
    <text evidence="2">The sequence shown here is derived from an EMBL/GenBank/DDBJ whole genome shotgun (WGS) entry which is preliminary data.</text>
</comment>
<accession>A0A645FFV7</accession>
<gene>
    <name evidence="2" type="primary">spoIIAB_26</name>
    <name evidence="2" type="ORF">SDC9_160606</name>
</gene>
<dbReference type="EMBL" id="VSSQ01059778">
    <property type="protein sequence ID" value="MPN13285.1"/>
    <property type="molecule type" value="Genomic_DNA"/>
</dbReference>
<sequence length="143" mass="15481">MGNISYEFQVEKDDFERAGEASSKIKKILRQLGMDSGIIRRVAIGAYEAEINLVIHSLGGIISFSIEPKSITIIAKDSGPGIENVELAMKEGYSTAPERIREMGFGAGMGLPNMKKCSDSFSIESVVGKGTVITMKMMLKDGD</sequence>
<dbReference type="Gene3D" id="3.30.565.10">
    <property type="entry name" value="Histidine kinase-like ATPase, C-terminal domain"/>
    <property type="match status" value="1"/>
</dbReference>
<evidence type="ECO:0000313" key="2">
    <source>
        <dbReference type="EMBL" id="MPN13285.1"/>
    </source>
</evidence>
<dbReference type="EC" id="2.7.11.1" evidence="2"/>
<reference evidence="2" key="1">
    <citation type="submission" date="2019-08" db="EMBL/GenBank/DDBJ databases">
        <authorList>
            <person name="Kucharzyk K."/>
            <person name="Murdoch R.W."/>
            <person name="Higgins S."/>
            <person name="Loffler F."/>
        </authorList>
    </citation>
    <scope>NUCLEOTIDE SEQUENCE</scope>
</reference>
<keyword evidence="2" id="KW-0808">Transferase</keyword>
<dbReference type="InterPro" id="IPR003594">
    <property type="entry name" value="HATPase_dom"/>
</dbReference>
<dbReference type="SUPFAM" id="SSF55874">
    <property type="entry name" value="ATPase domain of HSP90 chaperone/DNA topoisomerase II/histidine kinase"/>
    <property type="match status" value="1"/>
</dbReference>
<dbReference type="GO" id="GO:0004674">
    <property type="term" value="F:protein serine/threonine kinase activity"/>
    <property type="evidence" value="ECO:0007669"/>
    <property type="project" value="UniProtKB-EC"/>
</dbReference>
<dbReference type="InterPro" id="IPR036890">
    <property type="entry name" value="HATPase_C_sf"/>
</dbReference>
<dbReference type="Pfam" id="PF13581">
    <property type="entry name" value="HATPase_c_2"/>
    <property type="match status" value="1"/>
</dbReference>
<protein>
    <submittedName>
        <fullName evidence="2">Anti-sigma F factor</fullName>
        <ecNumber evidence="2">2.7.11.1</ecNumber>
    </submittedName>
</protein>